<evidence type="ECO:0000313" key="1">
    <source>
        <dbReference type="EMBL" id="KAF0721639.1"/>
    </source>
</evidence>
<proteinExistence type="predicted"/>
<reference evidence="1 2" key="1">
    <citation type="submission" date="2019-06" db="EMBL/GenBank/DDBJ databases">
        <title>Genomics analysis of Aphanomyces spp. identifies a new class of oomycete effector associated with host adaptation.</title>
        <authorList>
            <person name="Gaulin E."/>
        </authorList>
    </citation>
    <scope>NUCLEOTIDE SEQUENCE [LARGE SCALE GENOMIC DNA]</scope>
    <source>
        <strain evidence="1 2">E</strain>
    </source>
</reference>
<comment type="caution">
    <text evidence="1">The sequence shown here is derived from an EMBL/GenBank/DDBJ whole genome shotgun (WGS) entry which is preliminary data.</text>
</comment>
<accession>A0A6A5A3H6</accession>
<organism evidence="1 2">
    <name type="scientific">Aphanomyces astaci</name>
    <name type="common">Crayfish plague agent</name>
    <dbReference type="NCBI Taxonomy" id="112090"/>
    <lineage>
        <taxon>Eukaryota</taxon>
        <taxon>Sar</taxon>
        <taxon>Stramenopiles</taxon>
        <taxon>Oomycota</taxon>
        <taxon>Saprolegniomycetes</taxon>
        <taxon>Saprolegniales</taxon>
        <taxon>Verrucalvaceae</taxon>
        <taxon>Aphanomyces</taxon>
    </lineage>
</organism>
<dbReference type="EMBL" id="VJMI01015990">
    <property type="protein sequence ID" value="KAF0721639.1"/>
    <property type="molecule type" value="Genomic_DNA"/>
</dbReference>
<protein>
    <submittedName>
        <fullName evidence="1">Uncharacterized protein</fullName>
    </submittedName>
</protein>
<name>A0A6A5A3H6_APHAT</name>
<dbReference type="AlphaFoldDB" id="A0A6A5A3H6"/>
<dbReference type="Proteomes" id="UP000469452">
    <property type="component" value="Unassembled WGS sequence"/>
</dbReference>
<sequence length="54" mass="5481">MDVPRREAPAVGHGAVDTPLIGVQVDVQAGRCARVRGILGYVEADAAGADDGHA</sequence>
<evidence type="ECO:0000313" key="2">
    <source>
        <dbReference type="Proteomes" id="UP000469452"/>
    </source>
</evidence>
<gene>
    <name evidence="1" type="ORF">AaE_010024</name>
</gene>
<feature type="non-terminal residue" evidence="1">
    <location>
        <position position="54"/>
    </location>
</feature>